<evidence type="ECO:0000256" key="3">
    <source>
        <dbReference type="ARBA" id="ARBA00022553"/>
    </source>
</evidence>
<dbReference type="Pfam" id="PF08447">
    <property type="entry name" value="PAS_3"/>
    <property type="match status" value="2"/>
</dbReference>
<keyword evidence="3" id="KW-0597">Phosphoprotein</keyword>
<proteinExistence type="predicted"/>
<dbReference type="PANTHER" id="PTHR43304:SF1">
    <property type="entry name" value="PAC DOMAIN-CONTAINING PROTEIN"/>
    <property type="match status" value="1"/>
</dbReference>
<dbReference type="Proteomes" id="UP000293300">
    <property type="component" value="Unassembled WGS sequence"/>
</dbReference>
<dbReference type="InterPro" id="IPR035965">
    <property type="entry name" value="PAS-like_dom_sf"/>
</dbReference>
<accession>A0A4Q9Z1L6</accession>
<keyword evidence="6" id="KW-0812">Transmembrane</keyword>
<evidence type="ECO:0000259" key="7">
    <source>
        <dbReference type="PROSITE" id="PS50112"/>
    </source>
</evidence>
<dbReference type="Gene3D" id="2.10.70.100">
    <property type="match status" value="1"/>
</dbReference>
<dbReference type="InterPro" id="IPR036097">
    <property type="entry name" value="HisK_dim/P_sf"/>
</dbReference>
<dbReference type="RefSeq" id="WP_131476316.1">
    <property type="nucleotide sequence ID" value="NZ_SJPE01000010.1"/>
</dbReference>
<dbReference type="InterPro" id="IPR052162">
    <property type="entry name" value="Sensor_kinase/Photoreceptor"/>
</dbReference>
<dbReference type="GO" id="GO:0006355">
    <property type="term" value="P:regulation of DNA-templated transcription"/>
    <property type="evidence" value="ECO:0007669"/>
    <property type="project" value="InterPro"/>
</dbReference>
<name>A0A4Q9Z1L6_9FLAO</name>
<evidence type="ECO:0000259" key="8">
    <source>
        <dbReference type="PROSITE" id="PS50113"/>
    </source>
</evidence>
<dbReference type="NCBIfam" id="TIGR00229">
    <property type="entry name" value="sensory_box"/>
    <property type="match status" value="3"/>
</dbReference>
<evidence type="ECO:0000256" key="1">
    <source>
        <dbReference type="ARBA" id="ARBA00000085"/>
    </source>
</evidence>
<dbReference type="CDD" id="cd00130">
    <property type="entry name" value="PAS"/>
    <property type="match status" value="3"/>
</dbReference>
<organism evidence="9 10">
    <name type="scientific">Flavobacterium silvisoli</name>
    <dbReference type="NCBI Taxonomy" id="2529433"/>
    <lineage>
        <taxon>Bacteria</taxon>
        <taxon>Pseudomonadati</taxon>
        <taxon>Bacteroidota</taxon>
        <taxon>Flavobacteriia</taxon>
        <taxon>Flavobacteriales</taxon>
        <taxon>Flavobacteriaceae</taxon>
        <taxon>Flavobacterium</taxon>
    </lineage>
</organism>
<evidence type="ECO:0000313" key="10">
    <source>
        <dbReference type="Proteomes" id="UP000293300"/>
    </source>
</evidence>
<evidence type="ECO:0000313" key="9">
    <source>
        <dbReference type="EMBL" id="TBX67649.1"/>
    </source>
</evidence>
<evidence type="ECO:0000256" key="4">
    <source>
        <dbReference type="ARBA" id="ARBA00022679"/>
    </source>
</evidence>
<feature type="transmembrane region" description="Helical" evidence="6">
    <location>
        <begin position="12"/>
        <end position="35"/>
    </location>
</feature>
<feature type="domain" description="PAC" evidence="8">
    <location>
        <begin position="421"/>
        <end position="473"/>
    </location>
</feature>
<dbReference type="EC" id="2.7.13.3" evidence="2"/>
<dbReference type="PROSITE" id="PS50112">
    <property type="entry name" value="PAS"/>
    <property type="match status" value="1"/>
</dbReference>
<feature type="domain" description="PAC" evidence="8">
    <location>
        <begin position="293"/>
        <end position="345"/>
    </location>
</feature>
<dbReference type="PROSITE" id="PS50113">
    <property type="entry name" value="PAC"/>
    <property type="match status" value="2"/>
</dbReference>
<comment type="catalytic activity">
    <reaction evidence="1">
        <text>ATP + protein L-histidine = ADP + protein N-phospho-L-histidine.</text>
        <dbReference type="EC" id="2.7.13.3"/>
    </reaction>
</comment>
<dbReference type="SMART" id="SM00086">
    <property type="entry name" value="PAC"/>
    <property type="match status" value="3"/>
</dbReference>
<dbReference type="PANTHER" id="PTHR43304">
    <property type="entry name" value="PHYTOCHROME-LIKE PROTEIN CPH1"/>
    <property type="match status" value="1"/>
</dbReference>
<keyword evidence="4" id="KW-0808">Transferase</keyword>
<dbReference type="SUPFAM" id="SSF55785">
    <property type="entry name" value="PYP-like sensor domain (PAS domain)"/>
    <property type="match status" value="3"/>
</dbReference>
<dbReference type="InterPro" id="IPR001610">
    <property type="entry name" value="PAC"/>
</dbReference>
<dbReference type="Gene3D" id="1.10.287.130">
    <property type="match status" value="1"/>
</dbReference>
<dbReference type="InterPro" id="IPR000700">
    <property type="entry name" value="PAS-assoc_C"/>
</dbReference>
<dbReference type="InterPro" id="IPR013655">
    <property type="entry name" value="PAS_fold_3"/>
</dbReference>
<dbReference type="GO" id="GO:0000155">
    <property type="term" value="F:phosphorelay sensor kinase activity"/>
    <property type="evidence" value="ECO:0007669"/>
    <property type="project" value="InterPro"/>
</dbReference>
<keyword evidence="10" id="KW-1185">Reference proteome</keyword>
<dbReference type="SMART" id="SM00091">
    <property type="entry name" value="PAS"/>
    <property type="match status" value="2"/>
</dbReference>
<keyword evidence="6" id="KW-1133">Transmembrane helix</keyword>
<keyword evidence="5" id="KW-0418">Kinase</keyword>
<protein>
    <recommendedName>
        <fullName evidence="2">histidine kinase</fullName>
        <ecNumber evidence="2">2.7.13.3</ecNumber>
    </recommendedName>
</protein>
<keyword evidence="6" id="KW-0472">Membrane</keyword>
<dbReference type="Gene3D" id="3.30.450.20">
    <property type="entry name" value="PAS domain"/>
    <property type="match status" value="3"/>
</dbReference>
<feature type="domain" description="PAS" evidence="7">
    <location>
        <begin position="92"/>
        <end position="163"/>
    </location>
</feature>
<dbReference type="InterPro" id="IPR000014">
    <property type="entry name" value="PAS"/>
</dbReference>
<evidence type="ECO:0000256" key="2">
    <source>
        <dbReference type="ARBA" id="ARBA00012438"/>
    </source>
</evidence>
<reference evidence="9 10" key="1">
    <citation type="submission" date="2019-02" db="EMBL/GenBank/DDBJ databases">
        <title>Flavobacterium sp. RD-2-33 isolated from forest soil.</title>
        <authorList>
            <person name="Chaudhary D.K."/>
        </authorList>
    </citation>
    <scope>NUCLEOTIDE SEQUENCE [LARGE SCALE GENOMIC DNA]</scope>
    <source>
        <strain evidence="9 10">RD-2-33</strain>
    </source>
</reference>
<comment type="caution">
    <text evidence="9">The sequence shown here is derived from an EMBL/GenBank/DDBJ whole genome shotgun (WGS) entry which is preliminary data.</text>
</comment>
<dbReference type="InterPro" id="IPR013767">
    <property type="entry name" value="PAS_fold"/>
</dbReference>
<feature type="transmembrane region" description="Helical" evidence="6">
    <location>
        <begin position="47"/>
        <end position="64"/>
    </location>
</feature>
<dbReference type="OrthoDB" id="9124519at2"/>
<evidence type="ECO:0000256" key="5">
    <source>
        <dbReference type="ARBA" id="ARBA00022777"/>
    </source>
</evidence>
<dbReference type="EMBL" id="SJPE01000010">
    <property type="protein sequence ID" value="TBX67649.1"/>
    <property type="molecule type" value="Genomic_DNA"/>
</dbReference>
<gene>
    <name evidence="9" type="ORF">EZL74_09200</name>
</gene>
<evidence type="ECO:0000256" key="6">
    <source>
        <dbReference type="SAM" id="Phobius"/>
    </source>
</evidence>
<sequence>MEKLNKYSSFKIVLIYAIVSAVYIFASDHLLEIFISDVVILSKLQTAKGLAFILITAVLLYILVKQNIVKTTAYYQEIIDVKQQLIKQSVQSQEEYSSLFDHSPLPMWLFDIETLRFLLVNEAACSVYGFSQEEYKAMTLHDIRPAEDAPALEKLLHESLKNESSSLSGIIRHKKKNGEIIHVKVKTTYAVFEGKKVRLASVVDLTAEINIQNKLLETNSKLQAASEIAGLGYWSNDLTQSEIQWSNEIYKIFEVNPDTFQLNLDNIKRYYHPEDQTDFSTDYYIQTKDKTISESERRIVTESGKTKWVLERIYMIKDDEGKPIKLEGVIMDVTKRKLHEQEIWESNERFKILAKATVEAIIDWDINNHTVFWGEGFQTMLGYDVSLCDKYFWQKNIHPKDRRRVLTDLKNALADPQRHFFNTEYRFFKANHSIAHVQHKGILVRDAHGKAIRAIGAMIDMTETLEKMRKIELQNKALKDIAWTQSHVVRAPLANVLGCINLLKSNFETGKEDEKLLEYISVSAEQLDDVIREIVKKTAEIKDL</sequence>
<dbReference type="SUPFAM" id="SSF47384">
    <property type="entry name" value="Homodimeric domain of signal transducing histidine kinase"/>
    <property type="match status" value="1"/>
</dbReference>
<dbReference type="Pfam" id="PF00989">
    <property type="entry name" value="PAS"/>
    <property type="match status" value="1"/>
</dbReference>
<dbReference type="AlphaFoldDB" id="A0A4Q9Z1L6"/>